<evidence type="ECO:0008006" key="5">
    <source>
        <dbReference type="Google" id="ProtNLM"/>
    </source>
</evidence>
<dbReference type="InterPro" id="IPR036452">
    <property type="entry name" value="Ribo_hydro-like"/>
</dbReference>
<evidence type="ECO:0000259" key="1">
    <source>
        <dbReference type="Pfam" id="PF07632"/>
    </source>
</evidence>
<dbReference type="Pfam" id="PF07632">
    <property type="entry name" value="Sde182_NH-like"/>
    <property type="match status" value="1"/>
</dbReference>
<dbReference type="EMBL" id="JBFXLU010000122">
    <property type="protein sequence ID" value="KAL2840300.1"/>
    <property type="molecule type" value="Genomic_DNA"/>
</dbReference>
<organism evidence="3 4">
    <name type="scientific">Aspergillus pseudoustus</name>
    <dbReference type="NCBI Taxonomy" id="1810923"/>
    <lineage>
        <taxon>Eukaryota</taxon>
        <taxon>Fungi</taxon>
        <taxon>Dikarya</taxon>
        <taxon>Ascomycota</taxon>
        <taxon>Pezizomycotina</taxon>
        <taxon>Eurotiomycetes</taxon>
        <taxon>Eurotiomycetidae</taxon>
        <taxon>Eurotiales</taxon>
        <taxon>Aspergillaceae</taxon>
        <taxon>Aspergillus</taxon>
        <taxon>Aspergillus subgen. Nidulantes</taxon>
    </lineage>
</organism>
<dbReference type="InterPro" id="IPR011483">
    <property type="entry name" value="Sde182_NH-like"/>
</dbReference>
<reference evidence="3 4" key="1">
    <citation type="submission" date="2024-07" db="EMBL/GenBank/DDBJ databases">
        <title>Section-level genome sequencing and comparative genomics of Aspergillus sections Usti and Cavernicolus.</title>
        <authorList>
            <consortium name="Lawrence Berkeley National Laboratory"/>
            <person name="Nybo J.L."/>
            <person name="Vesth T.C."/>
            <person name="Theobald S."/>
            <person name="Frisvad J.C."/>
            <person name="Larsen T.O."/>
            <person name="Kjaerboelling I."/>
            <person name="Rothschild-Mancinelli K."/>
            <person name="Lyhne E.K."/>
            <person name="Kogle M.E."/>
            <person name="Barry K."/>
            <person name="Clum A."/>
            <person name="Na H."/>
            <person name="Ledsgaard L."/>
            <person name="Lin J."/>
            <person name="Lipzen A."/>
            <person name="Kuo A."/>
            <person name="Riley R."/>
            <person name="Mondo S."/>
            <person name="Labutti K."/>
            <person name="Haridas S."/>
            <person name="Pangalinan J."/>
            <person name="Salamov A.A."/>
            <person name="Simmons B.A."/>
            <person name="Magnuson J.K."/>
            <person name="Chen J."/>
            <person name="Drula E."/>
            <person name="Henrissat B."/>
            <person name="Wiebenga A."/>
            <person name="Lubbers R.J."/>
            <person name="Gomes A.C."/>
            <person name="Makela M.R."/>
            <person name="Stajich J."/>
            <person name="Grigoriev I.V."/>
            <person name="Mortensen U.H."/>
            <person name="De Vries R.P."/>
            <person name="Baker S.E."/>
            <person name="Andersen M.R."/>
        </authorList>
    </citation>
    <scope>NUCLEOTIDE SEQUENCE [LARGE SCALE GENOMIC DNA]</scope>
    <source>
        <strain evidence="3 4">CBS 123904</strain>
    </source>
</reference>
<proteinExistence type="predicted"/>
<evidence type="ECO:0000313" key="4">
    <source>
        <dbReference type="Proteomes" id="UP001610446"/>
    </source>
</evidence>
<keyword evidence="4" id="KW-1185">Reference proteome</keyword>
<name>A0ABR4JJV3_9EURO</name>
<feature type="domain" description="Cellulose-binding Sde182 nucleoside hydrolase-like" evidence="1">
    <location>
        <begin position="16"/>
        <end position="282"/>
    </location>
</feature>
<evidence type="ECO:0000313" key="3">
    <source>
        <dbReference type="EMBL" id="KAL2840300.1"/>
    </source>
</evidence>
<dbReference type="Proteomes" id="UP001610446">
    <property type="component" value="Unassembled WGS sequence"/>
</dbReference>
<sequence length="502" mass="56000">MAEQQRRLRRCPDRHRAFVISDISNEPDDAESLVRFLLYGNEFDTQGLVACTSTWMRNNVHPEDMERIVTAYGTVVDNLNTHVHPDNQYPPAADLLRLIKAGPACYGREALSAPLSDGTALLIEKLEASERPLWILCWGGTNVIAQALQHFDKTKSQDEAARLRSRLRVYAISDQDDTGMWIRVKYPDIFYICSVHGWKEYGMAAWTGISGDVLFPLDEGGPDITKVKKDWLKEHIQIGPLGKEYPDYSFIMEGDTPTLLYLIQNGLGSSENPHWGSWGGRYVLGDLGGVAHHYMDAKDTVIKDGKSFRSNHATIWRWRDAFQNDFAARMQWTLSGDRSKANHAPVVIVNDGDNESTAGPEPFFIEVEAGAQITLDASKSYDPDGDDLTFRWFQYKEATSAQSHIHWAIVPDVEFVLAEGTPSGAVVDVTIPGPETTAVDILTGQALEKGQALHFILEVKDKGTPSLITYKRVVAQVTNRELRGAKGKAYDTITEALGHHTK</sequence>
<dbReference type="InterPro" id="IPR048527">
    <property type="entry name" value="Sde182_C"/>
</dbReference>
<protein>
    <recommendedName>
        <fullName evidence="5">DUF1593-domain-containing protein</fullName>
    </recommendedName>
</protein>
<evidence type="ECO:0000259" key="2">
    <source>
        <dbReference type="Pfam" id="PF21027"/>
    </source>
</evidence>
<dbReference type="InterPro" id="IPR013783">
    <property type="entry name" value="Ig-like_fold"/>
</dbReference>
<comment type="caution">
    <text evidence="3">The sequence shown here is derived from an EMBL/GenBank/DDBJ whole genome shotgun (WGS) entry which is preliminary data.</text>
</comment>
<feature type="domain" description="Cellulose-binding Sde182 C-terminal" evidence="2">
    <location>
        <begin position="372"/>
        <end position="477"/>
    </location>
</feature>
<dbReference type="Gene3D" id="3.90.245.10">
    <property type="entry name" value="Ribonucleoside hydrolase-like"/>
    <property type="match status" value="1"/>
</dbReference>
<accession>A0ABR4JJV3</accession>
<dbReference type="Gene3D" id="2.60.40.10">
    <property type="entry name" value="Immunoglobulins"/>
    <property type="match status" value="1"/>
</dbReference>
<gene>
    <name evidence="3" type="ORF">BJY01DRAFT_257429</name>
</gene>
<dbReference type="Pfam" id="PF21027">
    <property type="entry name" value="Sde0182_C"/>
    <property type="match status" value="1"/>
</dbReference>